<evidence type="ECO:0000313" key="3">
    <source>
        <dbReference type="Proteomes" id="UP000555407"/>
    </source>
</evidence>
<proteinExistence type="predicted"/>
<feature type="compositionally biased region" description="Low complexity" evidence="1">
    <location>
        <begin position="70"/>
        <end position="85"/>
    </location>
</feature>
<evidence type="ECO:0000313" key="2">
    <source>
        <dbReference type="EMBL" id="NIK58738.1"/>
    </source>
</evidence>
<feature type="compositionally biased region" description="Low complexity" evidence="1">
    <location>
        <begin position="128"/>
        <end position="138"/>
    </location>
</feature>
<accession>A0A7X5VCP2</accession>
<sequence length="304" mass="32604">MTGFVIFVVVMIVLGLITKARQQSAGKPNPRMQALVERLQAQQGGNQPIQFQGQFTPAAGPGGPPPPPGQQAFPGQPFAGQSFPGQPFPGQPFPAQAGHAQDSGHAAAALHQLLQSGRQPRRQGEWNAPGQAAQQPGAVTPYPPAGVYQPPAQFQPAQYPVQYNPGPYQPPAHRPPQHNLPAPKQDLDARVLEMMNAGNEVGAIRLLSEERELGILAAQEYARSLVAPPAAQQDSGVPDELDGDEERYVGSAAFAESIFNLDDRDENVWASGWVDTPEPEDRSDIDELWQTVSNPPRPAPPTAQ</sequence>
<feature type="compositionally biased region" description="Low complexity" evidence="1">
    <location>
        <begin position="105"/>
        <end position="115"/>
    </location>
</feature>
<name>A0A7X5VCP2_9ACTN</name>
<organism evidence="2 3">
    <name type="scientific">Kribbella shirazensis</name>
    <dbReference type="NCBI Taxonomy" id="1105143"/>
    <lineage>
        <taxon>Bacteria</taxon>
        <taxon>Bacillati</taxon>
        <taxon>Actinomycetota</taxon>
        <taxon>Actinomycetes</taxon>
        <taxon>Propionibacteriales</taxon>
        <taxon>Kribbellaceae</taxon>
        <taxon>Kribbella</taxon>
    </lineage>
</organism>
<gene>
    <name evidence="2" type="ORF">BJY22_004455</name>
</gene>
<dbReference type="RefSeq" id="WP_167209750.1">
    <property type="nucleotide sequence ID" value="NZ_JAASRO010000001.1"/>
</dbReference>
<feature type="region of interest" description="Disordered" evidence="1">
    <location>
        <begin position="271"/>
        <end position="304"/>
    </location>
</feature>
<dbReference type="AlphaFoldDB" id="A0A7X5VCP2"/>
<feature type="compositionally biased region" description="Pro residues" evidence="1">
    <location>
        <begin position="295"/>
        <end position="304"/>
    </location>
</feature>
<dbReference type="EMBL" id="JAASRO010000001">
    <property type="protein sequence ID" value="NIK58738.1"/>
    <property type="molecule type" value="Genomic_DNA"/>
</dbReference>
<protein>
    <submittedName>
        <fullName evidence="2">Uncharacterized protein</fullName>
    </submittedName>
</protein>
<keyword evidence="3" id="KW-1185">Reference proteome</keyword>
<dbReference type="Proteomes" id="UP000555407">
    <property type="component" value="Unassembled WGS sequence"/>
</dbReference>
<feature type="region of interest" description="Disordered" evidence="1">
    <location>
        <begin position="48"/>
        <end position="152"/>
    </location>
</feature>
<comment type="caution">
    <text evidence="2">The sequence shown here is derived from an EMBL/GenBank/DDBJ whole genome shotgun (WGS) entry which is preliminary data.</text>
</comment>
<evidence type="ECO:0000256" key="1">
    <source>
        <dbReference type="SAM" id="MobiDB-lite"/>
    </source>
</evidence>
<feature type="compositionally biased region" description="Acidic residues" evidence="1">
    <location>
        <begin position="277"/>
        <end position="287"/>
    </location>
</feature>
<reference evidence="2 3" key="1">
    <citation type="submission" date="2020-03" db="EMBL/GenBank/DDBJ databases">
        <title>Sequencing the genomes of 1000 actinobacteria strains.</title>
        <authorList>
            <person name="Klenk H.-P."/>
        </authorList>
    </citation>
    <scope>NUCLEOTIDE SEQUENCE [LARGE SCALE GENOMIC DNA]</scope>
    <source>
        <strain evidence="2 3">DSM 45490</strain>
    </source>
</reference>